<dbReference type="GO" id="GO:0000455">
    <property type="term" value="P:enzyme-directed rRNA pseudouridine synthesis"/>
    <property type="evidence" value="ECO:0007669"/>
    <property type="project" value="UniProtKB-UniRule"/>
</dbReference>
<dbReference type="GeneID" id="16076781"/>
<comment type="catalytic activity">
    <reaction evidence="6">
        <text>an N(1)-methylpseudouridine in rRNA + S-adenosyl-L-methionine = N(1)-methyl-N(3)-[(3S)-3-amino-3-carboxypropyl]pseudouridine in rRNA + S-methyl-5'-thioadenosine + H(+)</text>
        <dbReference type="Rhea" id="RHEA:63296"/>
        <dbReference type="Rhea" id="RHEA-COMP:11634"/>
        <dbReference type="Rhea" id="RHEA-COMP:16310"/>
        <dbReference type="ChEBI" id="CHEBI:15378"/>
        <dbReference type="ChEBI" id="CHEBI:17509"/>
        <dbReference type="ChEBI" id="CHEBI:59789"/>
        <dbReference type="ChEBI" id="CHEBI:74890"/>
        <dbReference type="ChEBI" id="CHEBI:146234"/>
        <dbReference type="EC" id="2.5.1.157"/>
    </reaction>
</comment>
<dbReference type="AlphaFoldDB" id="F2U317"/>
<dbReference type="Proteomes" id="UP000007799">
    <property type="component" value="Unassembled WGS sequence"/>
</dbReference>
<protein>
    <recommendedName>
        <fullName evidence="6">18S rRNA aminocarboxypropyltransferase</fullName>
        <ecNumber evidence="6">2.5.1.157</ecNumber>
    </recommendedName>
</protein>
<keyword evidence="1" id="KW-0963">Cytoplasm</keyword>
<dbReference type="EC" id="2.5.1.157" evidence="6"/>
<dbReference type="OrthoDB" id="10262062at2759"/>
<evidence type="ECO:0000256" key="6">
    <source>
        <dbReference type="HAMAP-Rule" id="MF_03146"/>
    </source>
</evidence>
<feature type="region of interest" description="Disordered" evidence="7">
    <location>
        <begin position="1"/>
        <end position="62"/>
    </location>
</feature>
<dbReference type="OMA" id="ETDTRKM"/>
<dbReference type="EMBL" id="GL832960">
    <property type="protein sequence ID" value="EGD82011.1"/>
    <property type="molecule type" value="Genomic_DNA"/>
</dbReference>
<dbReference type="FunCoup" id="F2U317">
    <property type="interactions" value="775"/>
</dbReference>
<keyword evidence="3 6" id="KW-0698">rRNA processing</keyword>
<evidence type="ECO:0000256" key="1">
    <source>
        <dbReference type="ARBA" id="ARBA00022490"/>
    </source>
</evidence>
<dbReference type="HAMAP" id="MF_01116">
    <property type="entry name" value="TSR3"/>
    <property type="match status" value="1"/>
</dbReference>
<feature type="binding site" evidence="6">
    <location>
        <position position="88"/>
    </location>
    <ligand>
        <name>S-adenosyl-L-methionine</name>
        <dbReference type="ChEBI" id="CHEBI:59789"/>
    </ligand>
</feature>
<dbReference type="Pfam" id="PF04034">
    <property type="entry name" value="Ribo_biogen_C"/>
    <property type="match status" value="1"/>
</dbReference>
<comment type="function">
    <text evidence="6">Aminocarboxypropyltransferase that catalyzes the aminocarboxypropyl transfer on pseudouridine in 18S rRNA. It constitutes the last step in biosynthesis of the hypermodified N1-methyl-N3-(3-amino-3-carboxypropyl) pseudouridine (m1acp3-Psi).</text>
</comment>
<dbReference type="STRING" id="946362.F2U317"/>
<evidence type="ECO:0000313" key="11">
    <source>
        <dbReference type="Proteomes" id="UP000007799"/>
    </source>
</evidence>
<dbReference type="InterPro" id="IPR007209">
    <property type="entry name" value="RNaseL-inhib-like_metal-bd_dom"/>
</dbReference>
<evidence type="ECO:0000256" key="2">
    <source>
        <dbReference type="ARBA" id="ARBA00022517"/>
    </source>
</evidence>
<proteinExistence type="inferred from homology"/>
<evidence type="ECO:0000256" key="3">
    <source>
        <dbReference type="ARBA" id="ARBA00022552"/>
    </source>
</evidence>
<feature type="compositionally biased region" description="Basic and acidic residues" evidence="7">
    <location>
        <begin position="30"/>
        <end position="62"/>
    </location>
</feature>
<comment type="similarity">
    <text evidence="6">Belongs to the TDD superfamily. TSR3 family.</text>
</comment>
<feature type="region of interest" description="Disordered" evidence="7">
    <location>
        <begin position="262"/>
        <end position="333"/>
    </location>
</feature>
<dbReference type="InterPro" id="IPR022968">
    <property type="entry name" value="Tsr3-like"/>
</dbReference>
<dbReference type="NCBIfam" id="NF002621">
    <property type="entry name" value="PRK02287.1"/>
    <property type="match status" value="1"/>
</dbReference>
<keyword evidence="2 6" id="KW-0690">Ribosome biogenesis</keyword>
<name>F2U317_SALR5</name>
<dbReference type="Pfam" id="PF04068">
    <property type="entry name" value="Fer4_RLI"/>
    <property type="match status" value="1"/>
</dbReference>
<feature type="binding site" evidence="6">
    <location>
        <position position="159"/>
    </location>
    <ligand>
        <name>S-adenosyl-L-methionine</name>
        <dbReference type="ChEBI" id="CHEBI:59789"/>
    </ligand>
</feature>
<evidence type="ECO:0000259" key="9">
    <source>
        <dbReference type="Pfam" id="PF04068"/>
    </source>
</evidence>
<evidence type="ECO:0000256" key="4">
    <source>
        <dbReference type="ARBA" id="ARBA00022679"/>
    </source>
</evidence>
<dbReference type="GO" id="GO:0030490">
    <property type="term" value="P:maturation of SSU-rRNA"/>
    <property type="evidence" value="ECO:0007669"/>
    <property type="project" value="TreeGrafter"/>
</dbReference>
<keyword evidence="11" id="KW-1185">Reference proteome</keyword>
<feature type="domain" description="16S/18S rRNA aminocarboxypropyltransferase Tsr3 C-terminal" evidence="8">
    <location>
        <begin position="110"/>
        <end position="236"/>
    </location>
</feature>
<evidence type="ECO:0000256" key="7">
    <source>
        <dbReference type="SAM" id="MobiDB-lite"/>
    </source>
</evidence>
<dbReference type="RefSeq" id="XP_004996194.1">
    <property type="nucleotide sequence ID" value="XM_004996137.1"/>
</dbReference>
<feature type="compositionally biased region" description="Gly residues" evidence="7">
    <location>
        <begin position="8"/>
        <end position="24"/>
    </location>
</feature>
<evidence type="ECO:0000259" key="8">
    <source>
        <dbReference type="Pfam" id="PF04034"/>
    </source>
</evidence>
<organism evidence="11">
    <name type="scientific">Salpingoeca rosetta (strain ATCC 50818 / BSB-021)</name>
    <dbReference type="NCBI Taxonomy" id="946362"/>
    <lineage>
        <taxon>Eukaryota</taxon>
        <taxon>Choanoflagellata</taxon>
        <taxon>Craspedida</taxon>
        <taxon>Salpingoecidae</taxon>
        <taxon>Salpingoeca</taxon>
    </lineage>
</organism>
<dbReference type="InParanoid" id="F2U317"/>
<feature type="domain" description="RNase L inhibitor RLI-like possible metal-binding" evidence="9">
    <location>
        <begin position="74"/>
        <end position="104"/>
    </location>
</feature>
<dbReference type="InterPro" id="IPR007177">
    <property type="entry name" value="Tsr3_C"/>
</dbReference>
<evidence type="ECO:0000313" key="10">
    <source>
        <dbReference type="EMBL" id="EGD82011.1"/>
    </source>
</evidence>
<accession>F2U317</accession>
<dbReference type="GO" id="GO:0106388">
    <property type="term" value="F:rRNA small subunit aminocarboxypropyltransferase activity"/>
    <property type="evidence" value="ECO:0007669"/>
    <property type="project" value="UniProtKB-EC"/>
</dbReference>
<dbReference type="GO" id="GO:1904047">
    <property type="term" value="F:S-adenosyl-L-methionine binding"/>
    <property type="evidence" value="ECO:0007669"/>
    <property type="project" value="UniProtKB-UniRule"/>
</dbReference>
<dbReference type="eggNOG" id="KOG3154">
    <property type="taxonomic scope" value="Eukaryota"/>
</dbReference>
<reference evidence="10" key="1">
    <citation type="submission" date="2009-08" db="EMBL/GenBank/DDBJ databases">
        <title>Annotation of Salpingoeca rosetta.</title>
        <authorList>
            <consortium name="The Broad Institute Genome Sequencing Platform"/>
            <person name="Russ C."/>
            <person name="Cuomo C."/>
            <person name="Burger G."/>
            <person name="Gray M.W."/>
            <person name="Holland P.W.H."/>
            <person name="King N."/>
            <person name="Lang F.B.F."/>
            <person name="Roger A.J."/>
            <person name="Ruiz-Trillo I."/>
            <person name="Young S.K."/>
            <person name="Zeng Q."/>
            <person name="Gargeya S."/>
            <person name="Alvarado L."/>
            <person name="Berlin A."/>
            <person name="Chapman S.B."/>
            <person name="Chen Z."/>
            <person name="Freedman E."/>
            <person name="Gellesch M."/>
            <person name="Goldberg J."/>
            <person name="Griggs A."/>
            <person name="Gujja S."/>
            <person name="Heilman E."/>
            <person name="Heiman D."/>
            <person name="Howarth C."/>
            <person name="Mehta T."/>
            <person name="Neiman D."/>
            <person name="Pearson M."/>
            <person name="Roberts A."/>
            <person name="Saif S."/>
            <person name="Shea T."/>
            <person name="Shenoy N."/>
            <person name="Sisk P."/>
            <person name="Stolte C."/>
            <person name="Sykes S."/>
            <person name="White J."/>
            <person name="Yandava C."/>
            <person name="Haas B."/>
            <person name="Nusbaum C."/>
            <person name="Birren B."/>
        </authorList>
    </citation>
    <scope>NUCLEOTIDE SEQUENCE [LARGE SCALE GENOMIC DNA]</scope>
    <source>
        <strain evidence="10">ATCC 50818</strain>
    </source>
</reference>
<sequence>MGRRGGRGRGGGGRSGGGRGGGGGGRRERRTWAHDGRPGDLDGDRHGGEEGHHADGIVLRGHTDEDGTPRVLDLAMWDFAQCDPRRCTGRKLIRMRLCRELRTRSAFNGIVLSPNATACVSPRDRDIVLENGIAVVDCSWAELDKVPFHKMRAYHNRLLPYLVAANPVNYGRPLKLSCVEAFAACCWIVGLKEEAEELLGKFKWGHAFFSLNNELLELYAACDNAADMVETQNRYIQRLQEEAQSRKTMTYNAFTQLGQEEAARADEADDDDNDDDAGDGDAEKDVEGGDVGEEGQEQGEEDQEQGEEGEALEKEEDAEGRELAGEVATKLSI</sequence>
<keyword evidence="5 6" id="KW-0949">S-adenosyl-L-methionine</keyword>
<feature type="binding site" evidence="6">
    <location>
        <position position="136"/>
    </location>
    <ligand>
        <name>S-adenosyl-L-methionine</name>
        <dbReference type="ChEBI" id="CHEBI:59789"/>
    </ligand>
</feature>
<feature type="compositionally biased region" description="Acidic residues" evidence="7">
    <location>
        <begin position="288"/>
        <end position="319"/>
    </location>
</feature>
<gene>
    <name evidence="10" type="ORF">PTSG_02697</name>
</gene>
<dbReference type="PANTHER" id="PTHR20426:SF0">
    <property type="entry name" value="18S RRNA AMINOCARBOXYPROPYLTRANSFERASE"/>
    <property type="match status" value="1"/>
</dbReference>
<keyword evidence="4 6" id="KW-0808">Transferase</keyword>
<comment type="caution">
    <text evidence="6">Lacks conserved residue(s) required for the propagation of feature annotation.</text>
</comment>
<evidence type="ECO:0000256" key="5">
    <source>
        <dbReference type="ARBA" id="ARBA00022691"/>
    </source>
</evidence>
<dbReference type="PANTHER" id="PTHR20426">
    <property type="entry name" value="RIBOSOME BIOGENESIS PROTEIN TSR3 HOMOLOG"/>
    <property type="match status" value="1"/>
</dbReference>
<feature type="compositionally biased region" description="Acidic residues" evidence="7">
    <location>
        <begin position="267"/>
        <end position="280"/>
    </location>
</feature>
<dbReference type="KEGG" id="sre:PTSG_02697"/>